<dbReference type="Pfam" id="PF04860">
    <property type="entry name" value="Phage_portal"/>
    <property type="match status" value="1"/>
</dbReference>
<accession>A0A6N0JUY0</accession>
<name>A0A6N0JUY0_ACHDE</name>
<dbReference type="RefSeq" id="WP_174717443.1">
    <property type="nucleotide sequence ID" value="NZ_CP054569.1"/>
</dbReference>
<dbReference type="InterPro" id="IPR006944">
    <property type="entry name" value="Phage/GTA_portal"/>
</dbReference>
<organism evidence="1 2">
    <name type="scientific">Achromobacter denitrificans</name>
    <name type="common">Alcaligenes denitrificans</name>
    <dbReference type="NCBI Taxonomy" id="32002"/>
    <lineage>
        <taxon>Bacteria</taxon>
        <taxon>Pseudomonadati</taxon>
        <taxon>Pseudomonadota</taxon>
        <taxon>Betaproteobacteria</taxon>
        <taxon>Burkholderiales</taxon>
        <taxon>Alcaligenaceae</taxon>
        <taxon>Achromobacter</taxon>
    </lineage>
</organism>
<proteinExistence type="predicted"/>
<evidence type="ECO:0000313" key="1">
    <source>
        <dbReference type="EMBL" id="QKQ51062.1"/>
    </source>
</evidence>
<sequence length="408" mass="45577">MAWYSKFLPASRKTALPPGVIDTPDKLAAYLGGLQTGAGVAVSMRAAMQYSAMMACARVIAEDIGKLPLHLYEQDGRMRSRLVDDPLFTILNVAPNDFMTAREFWETCGLHLALRGNFFAWKNVVRGEVRELLPLHPDSVVPKLRSDWSVVYQVTFPNGKVDILPQDAIFHVRILSMDGLNGLDPITYFAREVLGEAIAADRQAQGMFKNGAKLSGVLSAEGTLNDDAYARIRDDWEKTYGGAENAYKVAILEGGLKFKEISMTNEQAQFLEQRKYKRAEMAGLYRIAPHKIGDLEHATFSNIEHQSQEHVTDCLMPYATKIEARIRVSLVPKARRGRVFAKFNMNALLRGDMAARANYYTRQIQNGVYSPNDVRELEDENPRDGGDIYLTPANMLIDGKMPAAPAKE</sequence>
<evidence type="ECO:0000313" key="2">
    <source>
        <dbReference type="Proteomes" id="UP000509782"/>
    </source>
</evidence>
<gene>
    <name evidence="1" type="ORF">FOC81_31810</name>
</gene>
<dbReference type="EMBL" id="CP054569">
    <property type="protein sequence ID" value="QKQ51062.1"/>
    <property type="molecule type" value="Genomic_DNA"/>
</dbReference>
<dbReference type="InterPro" id="IPR006427">
    <property type="entry name" value="Portal_HK97"/>
</dbReference>
<reference evidence="1 2" key="1">
    <citation type="submission" date="2020-05" db="EMBL/GenBank/DDBJ databases">
        <title>FDA dAtabase for Regulatory Grade micrObial Sequences (FDA-ARGOS): Supporting development and validation of Infectious Disease Dx tests.</title>
        <authorList>
            <person name="Sproer C."/>
            <person name="Gronow S."/>
            <person name="Severitt S."/>
            <person name="Schroder I."/>
            <person name="Tallon L."/>
            <person name="Sadzewicz L."/>
            <person name="Zhao X."/>
            <person name="Vavikolanu K."/>
            <person name="Mehta A."/>
            <person name="Aluvathingal J."/>
            <person name="Nadendla S."/>
            <person name="Myers T."/>
            <person name="Yan Y."/>
            <person name="Sichtig H."/>
        </authorList>
    </citation>
    <scope>NUCLEOTIDE SEQUENCE [LARGE SCALE GENOMIC DNA]</scope>
    <source>
        <strain evidence="1 2">FDAARGOS_787</strain>
    </source>
</reference>
<dbReference type="Proteomes" id="UP000509782">
    <property type="component" value="Chromosome"/>
</dbReference>
<dbReference type="NCBIfam" id="TIGR01537">
    <property type="entry name" value="portal_HK97"/>
    <property type="match status" value="1"/>
</dbReference>
<dbReference type="AlphaFoldDB" id="A0A6N0JUY0"/>
<protein>
    <submittedName>
        <fullName evidence="1">Phage portal protein</fullName>
    </submittedName>
</protein>